<evidence type="ECO:0000256" key="1">
    <source>
        <dbReference type="SAM" id="MobiDB-lite"/>
    </source>
</evidence>
<keyword evidence="3" id="KW-1185">Reference proteome</keyword>
<evidence type="ECO:0000313" key="3">
    <source>
        <dbReference type="Proteomes" id="UP000054485"/>
    </source>
</evidence>
<protein>
    <submittedName>
        <fullName evidence="2">Uncharacterized protein</fullName>
    </submittedName>
</protein>
<dbReference type="Proteomes" id="UP000054485">
    <property type="component" value="Unassembled WGS sequence"/>
</dbReference>
<feature type="region of interest" description="Disordered" evidence="1">
    <location>
        <begin position="215"/>
        <end position="237"/>
    </location>
</feature>
<dbReference type="AlphaFoldDB" id="A0A0D0AA96"/>
<accession>A0A0D0AA96</accession>
<feature type="region of interest" description="Disordered" evidence="1">
    <location>
        <begin position="36"/>
        <end position="61"/>
    </location>
</feature>
<organism evidence="2 3">
    <name type="scientific">Suillus luteus UH-Slu-Lm8-n1</name>
    <dbReference type="NCBI Taxonomy" id="930992"/>
    <lineage>
        <taxon>Eukaryota</taxon>
        <taxon>Fungi</taxon>
        <taxon>Dikarya</taxon>
        <taxon>Basidiomycota</taxon>
        <taxon>Agaricomycotina</taxon>
        <taxon>Agaricomycetes</taxon>
        <taxon>Agaricomycetidae</taxon>
        <taxon>Boletales</taxon>
        <taxon>Suillineae</taxon>
        <taxon>Suillaceae</taxon>
        <taxon>Suillus</taxon>
    </lineage>
</organism>
<proteinExistence type="predicted"/>
<name>A0A0D0AA96_9AGAM</name>
<feature type="compositionally biased region" description="Low complexity" evidence="1">
    <location>
        <begin position="79"/>
        <end position="92"/>
    </location>
</feature>
<dbReference type="InParanoid" id="A0A0D0AA96"/>
<feature type="region of interest" description="Disordered" evidence="1">
    <location>
        <begin position="73"/>
        <end position="92"/>
    </location>
</feature>
<dbReference type="OrthoDB" id="2678639at2759"/>
<evidence type="ECO:0000313" key="2">
    <source>
        <dbReference type="EMBL" id="KIK47175.1"/>
    </source>
</evidence>
<dbReference type="HOGENOM" id="CLU_1171284_0_0_1"/>
<reference evidence="2 3" key="1">
    <citation type="submission" date="2014-04" db="EMBL/GenBank/DDBJ databases">
        <authorList>
            <consortium name="DOE Joint Genome Institute"/>
            <person name="Kuo A."/>
            <person name="Ruytinx J."/>
            <person name="Rineau F."/>
            <person name="Colpaert J."/>
            <person name="Kohler A."/>
            <person name="Nagy L.G."/>
            <person name="Floudas D."/>
            <person name="Copeland A."/>
            <person name="Barry K.W."/>
            <person name="Cichocki N."/>
            <person name="Veneault-Fourrey C."/>
            <person name="LaButti K."/>
            <person name="Lindquist E.A."/>
            <person name="Lipzen A."/>
            <person name="Lundell T."/>
            <person name="Morin E."/>
            <person name="Murat C."/>
            <person name="Sun H."/>
            <person name="Tunlid A."/>
            <person name="Henrissat B."/>
            <person name="Grigoriev I.V."/>
            <person name="Hibbett D.S."/>
            <person name="Martin F."/>
            <person name="Nordberg H.P."/>
            <person name="Cantor M.N."/>
            <person name="Hua S.X."/>
        </authorList>
    </citation>
    <scope>NUCLEOTIDE SEQUENCE [LARGE SCALE GENOMIC DNA]</scope>
    <source>
        <strain evidence="2 3">UH-Slu-Lm8-n1</strain>
    </source>
</reference>
<dbReference type="EMBL" id="KN835150">
    <property type="protein sequence ID" value="KIK47175.1"/>
    <property type="molecule type" value="Genomic_DNA"/>
</dbReference>
<gene>
    <name evidence="2" type="ORF">CY34DRAFT_9198</name>
</gene>
<reference evidence="3" key="2">
    <citation type="submission" date="2015-01" db="EMBL/GenBank/DDBJ databases">
        <title>Evolutionary Origins and Diversification of the Mycorrhizal Mutualists.</title>
        <authorList>
            <consortium name="DOE Joint Genome Institute"/>
            <consortium name="Mycorrhizal Genomics Consortium"/>
            <person name="Kohler A."/>
            <person name="Kuo A."/>
            <person name="Nagy L.G."/>
            <person name="Floudas D."/>
            <person name="Copeland A."/>
            <person name="Barry K.W."/>
            <person name="Cichocki N."/>
            <person name="Veneault-Fourrey C."/>
            <person name="LaButti K."/>
            <person name="Lindquist E.A."/>
            <person name="Lipzen A."/>
            <person name="Lundell T."/>
            <person name="Morin E."/>
            <person name="Murat C."/>
            <person name="Riley R."/>
            <person name="Ohm R."/>
            <person name="Sun H."/>
            <person name="Tunlid A."/>
            <person name="Henrissat B."/>
            <person name="Grigoriev I.V."/>
            <person name="Hibbett D.S."/>
            <person name="Martin F."/>
        </authorList>
    </citation>
    <scope>NUCLEOTIDE SEQUENCE [LARGE SCALE GENOMIC DNA]</scope>
    <source>
        <strain evidence="3">UH-Slu-Lm8-n1</strain>
    </source>
</reference>
<sequence length="237" mass="26816">MVSETDPMDVFPLTPDSKCSGGAYYHIADTSPGSEWGHAKHPGLNHAENHPDSSHPFRPPPCFQDAHTFDNLVGRPACDNNNQSQPSDSNSNEIFLKHLDGLSPASCRFIVHYKEAVRERQRMRLFTTYWELEETNRLHTLLMSLYAEENSEFRRAEQETEELLKALITKQSPSRVAADVDFLTAVRQQNKTSLRETDARLDLLKDRVTQIGMHPFRSSTDGLNNTCRSSPMIATDA</sequence>
<feature type="compositionally biased region" description="Polar residues" evidence="1">
    <location>
        <begin position="217"/>
        <end position="229"/>
    </location>
</feature>